<feature type="region of interest" description="Disordered" evidence="1">
    <location>
        <begin position="55"/>
        <end position="77"/>
    </location>
</feature>
<keyword evidence="3" id="KW-1185">Reference proteome</keyword>
<feature type="compositionally biased region" description="Basic and acidic residues" evidence="1">
    <location>
        <begin position="921"/>
        <end position="933"/>
    </location>
</feature>
<dbReference type="EMBL" id="BPWL01000003">
    <property type="protein sequence ID" value="GJJ08141.1"/>
    <property type="molecule type" value="Genomic_DNA"/>
</dbReference>
<sequence length="948" mass="104869">MNIPLTDEIITRVNVSLDGGGTTQSLSPQELNATDSNVFQPSHITNVNENMNKTTIANPTSSNLENSYHNYPSSPRMSRMSMASAFSQISSSSQDSSSSWYSARTVISSNDRSITPATTVSFSHTQPGSYNKHDSIDQLSFTNYSRPLSFNPPLSPPLCALSPLPSDSADVLRPDSPIHSLISEYSDTFGENSQLPSQIQKHVPTQHSDHHTTPPPRPPRNPNRSRSLSPELSLNTKLSHTGPPSPSQQHNSPASSGPGVPISSRSHFQSYAASYPSSSLQSHVHVHFPHYYSAHSNLSHVKEEEEEEGQNFLQSETGSGGGGRERRDHRFEDTDVRSDYTDDHEYEFDGRQSDGITGSGDNTDDGERNSRSFYLAEHYESVGDGGPIRSVWSPYTSFLPSIYTGVSSEGPVSTSRSPTIKNKWIESTTLAQRARSHLSRLKKWKKRAITTVIENSSSKRGKEGAQIGTVERTIVIGMISDALEMARSCYSVRVHKLGYELGKDVQHWLQIFADNDPSVLNDRENITLLTTVQTCFLPILLIRIAKIEPSAATLANNLIVALTKAPISLHEDESSVSPLFTSLPSNHSMAQPIPSSPHIHSIPVIPQRTTSISSIAIHMVAQELGSPTPICPTQHSWLGITLLKIVEMTVKLRLLSFGEIEDITMVGWKREGEYTPQSDSKKSSSSPVINAPAVRPWEVALFGRKREGEQFDSKSPSLLIDAPITRPWEVALFALCASTETSSAPFFKRMVLGPMGIPLFIRSLNSLMASHIDMGDVKWEDVGLTLRALAFVSKHEWVVRGMSGDDNSKAEELIKSIMKVFWRSIPERWFSIRFWAMDTVRNIVSHQNTLIRLLAEMEADKAFLTLTPSSPLYPSTINTTRTSAEGDGKTRNRLLEEYRKESAKRAEEMVEYIKKRSGGARNRDDSSSKRGSKDTAVLQPVAIGFDGR</sequence>
<proteinExistence type="predicted"/>
<feature type="compositionally biased region" description="Polar residues" evidence="1">
    <location>
        <begin position="188"/>
        <end position="206"/>
    </location>
</feature>
<dbReference type="Proteomes" id="UP001050691">
    <property type="component" value="Unassembled WGS sequence"/>
</dbReference>
<comment type="caution">
    <text evidence="2">The sequence shown here is derived from an EMBL/GenBank/DDBJ whole genome shotgun (WGS) entry which is preliminary data.</text>
</comment>
<name>A0AAV5A542_9AGAM</name>
<dbReference type="AlphaFoldDB" id="A0AAV5A542"/>
<evidence type="ECO:0000313" key="2">
    <source>
        <dbReference type="EMBL" id="GJJ08141.1"/>
    </source>
</evidence>
<accession>A0AAV5A542</accession>
<protein>
    <submittedName>
        <fullName evidence="2">Uncharacterized protein</fullName>
    </submittedName>
</protein>
<gene>
    <name evidence="2" type="ORF">Clacol_002349</name>
</gene>
<feature type="region of interest" description="Disordered" evidence="1">
    <location>
        <begin position="299"/>
        <end position="369"/>
    </location>
</feature>
<feature type="region of interest" description="Disordered" evidence="1">
    <location>
        <begin position="913"/>
        <end position="948"/>
    </location>
</feature>
<evidence type="ECO:0000313" key="3">
    <source>
        <dbReference type="Proteomes" id="UP001050691"/>
    </source>
</evidence>
<feature type="compositionally biased region" description="Polar residues" evidence="1">
    <location>
        <begin position="55"/>
        <end position="71"/>
    </location>
</feature>
<feature type="region of interest" description="Disordered" evidence="1">
    <location>
        <begin position="188"/>
        <end position="265"/>
    </location>
</feature>
<evidence type="ECO:0000256" key="1">
    <source>
        <dbReference type="SAM" id="MobiDB-lite"/>
    </source>
</evidence>
<reference evidence="2" key="1">
    <citation type="submission" date="2021-10" db="EMBL/GenBank/DDBJ databases">
        <title>De novo Genome Assembly of Clathrus columnatus (Basidiomycota, Fungi) Using Illumina and Nanopore Sequence Data.</title>
        <authorList>
            <person name="Ogiso-Tanaka E."/>
            <person name="Itagaki H."/>
            <person name="Hosoya T."/>
            <person name="Hosaka K."/>
        </authorList>
    </citation>
    <scope>NUCLEOTIDE SEQUENCE</scope>
    <source>
        <strain evidence="2">MO-923</strain>
    </source>
</reference>
<organism evidence="2 3">
    <name type="scientific">Clathrus columnatus</name>
    <dbReference type="NCBI Taxonomy" id="1419009"/>
    <lineage>
        <taxon>Eukaryota</taxon>
        <taxon>Fungi</taxon>
        <taxon>Dikarya</taxon>
        <taxon>Basidiomycota</taxon>
        <taxon>Agaricomycotina</taxon>
        <taxon>Agaricomycetes</taxon>
        <taxon>Phallomycetidae</taxon>
        <taxon>Phallales</taxon>
        <taxon>Clathraceae</taxon>
        <taxon>Clathrus</taxon>
    </lineage>
</organism>
<feature type="compositionally biased region" description="Basic and acidic residues" evidence="1">
    <location>
        <begin position="323"/>
        <end position="352"/>
    </location>
</feature>